<reference evidence="2 3" key="1">
    <citation type="submission" date="2019-08" db="EMBL/GenBank/DDBJ databases">
        <title>The genome sequence of a newly discovered highly antifungal drug resistant Aspergillus species, Aspergillus tanneri NIH 1004.</title>
        <authorList>
            <person name="Mounaud S."/>
            <person name="Singh I."/>
            <person name="Joardar V."/>
            <person name="Pakala S."/>
            <person name="Pakala S."/>
            <person name="Venepally P."/>
            <person name="Chung J.K."/>
            <person name="Losada L."/>
            <person name="Nierman W.C."/>
        </authorList>
    </citation>
    <scope>NUCLEOTIDE SEQUENCE [LARGE SCALE GENOMIC DNA]</scope>
    <source>
        <strain evidence="2 3">NIH1004</strain>
    </source>
</reference>
<dbReference type="AlphaFoldDB" id="A0A5M9MCB8"/>
<dbReference type="RefSeq" id="XP_033421955.1">
    <property type="nucleotide sequence ID" value="XM_033576100.1"/>
</dbReference>
<evidence type="ECO:0000313" key="2">
    <source>
        <dbReference type="EMBL" id="KAA8642593.1"/>
    </source>
</evidence>
<organism evidence="2 3">
    <name type="scientific">Aspergillus tanneri</name>
    <dbReference type="NCBI Taxonomy" id="1220188"/>
    <lineage>
        <taxon>Eukaryota</taxon>
        <taxon>Fungi</taxon>
        <taxon>Dikarya</taxon>
        <taxon>Ascomycota</taxon>
        <taxon>Pezizomycotina</taxon>
        <taxon>Eurotiomycetes</taxon>
        <taxon>Eurotiomycetidae</taxon>
        <taxon>Eurotiales</taxon>
        <taxon>Aspergillaceae</taxon>
        <taxon>Aspergillus</taxon>
        <taxon>Aspergillus subgen. Circumdati</taxon>
    </lineage>
</organism>
<comment type="caution">
    <text evidence="2">The sequence shown here is derived from an EMBL/GenBank/DDBJ whole genome shotgun (WGS) entry which is preliminary data.</text>
</comment>
<dbReference type="OrthoDB" id="4510463at2759"/>
<proteinExistence type="predicted"/>
<dbReference type="Proteomes" id="UP000324241">
    <property type="component" value="Unassembled WGS sequence"/>
</dbReference>
<evidence type="ECO:0000256" key="1">
    <source>
        <dbReference type="SAM" id="MobiDB-lite"/>
    </source>
</evidence>
<dbReference type="VEuPathDB" id="FungiDB:EYZ11_006932"/>
<feature type="region of interest" description="Disordered" evidence="1">
    <location>
        <begin position="65"/>
        <end position="92"/>
    </location>
</feature>
<dbReference type="EMBL" id="QUQM01000008">
    <property type="protein sequence ID" value="KAA8642593.1"/>
    <property type="molecule type" value="Genomic_DNA"/>
</dbReference>
<dbReference type="GeneID" id="54334239"/>
<name>A0A5M9MCB8_9EURO</name>
<gene>
    <name evidence="2" type="ORF">ATNIH1004_011538</name>
</gene>
<feature type="compositionally biased region" description="Polar residues" evidence="1">
    <location>
        <begin position="65"/>
        <end position="84"/>
    </location>
</feature>
<protein>
    <submittedName>
        <fullName evidence="2">Uncharacterized protein</fullName>
    </submittedName>
</protein>
<accession>A0A5M9MCB8</accession>
<sequence length="457" mass="50762">MDSIQAIIQAAATLSNIEDADKESLLSHREELESAYQHLKALLQCSPATHASAPQETSAFDAPNTQAAASSPLGTLTSEPSGTQPAAPEDVARKKTEEFMKSLDSHQEEIKEFLDNIKEPVLLSSTDWTLEDPYIVDISFTDKNAPPLVKFRSLLGAIGLADEYIVWERADLQKTKGKRKKRINARLDALCDDLSSGNKKSSCFERYVRENPDKFDNKEMAKRYTEFGLKYRVFGKIYSSLARVHSDVTEPGTHYGVLGLLFLSKELFRRLKYAYMPQLANAILVSKWAEVADAKDECISSCLKANYERVRKIRETRKRKHSLQTYDRSEEQKKRQHIEDPVSGITRTDVIGGPYFVDSQGYSLDPTFTEPLPYPPAFVSPGGPQYFPSLSQPPPSIGDSLISHDMSSEPHPPSEGVGLSPGEIESAVGNFLSNLGMEQNYVDSCNTNPHTDTAACA</sequence>
<evidence type="ECO:0000313" key="3">
    <source>
        <dbReference type="Proteomes" id="UP000324241"/>
    </source>
</evidence>